<dbReference type="CDD" id="cd02517">
    <property type="entry name" value="CMP-KDO-Synthetase"/>
    <property type="match status" value="1"/>
</dbReference>
<evidence type="ECO:0000256" key="3">
    <source>
        <dbReference type="ARBA" id="ARBA00022985"/>
    </source>
</evidence>
<proteinExistence type="predicted"/>
<reference evidence="5" key="1">
    <citation type="submission" date="2017-04" db="EMBL/GenBank/DDBJ databases">
        <authorList>
            <person name="Varghese N."/>
            <person name="Submissions S."/>
        </authorList>
    </citation>
    <scope>NUCLEOTIDE SEQUENCE [LARGE SCALE GENOMIC DNA]</scope>
    <source>
        <strain evidence="5">DSM 16512</strain>
    </source>
</reference>
<dbReference type="OrthoDB" id="9815559at2"/>
<evidence type="ECO:0000256" key="1">
    <source>
        <dbReference type="ARBA" id="ARBA00022679"/>
    </source>
</evidence>
<dbReference type="EMBL" id="FWWZ01000001">
    <property type="protein sequence ID" value="SMC09645.1"/>
    <property type="molecule type" value="Genomic_DNA"/>
</dbReference>
<evidence type="ECO:0000313" key="4">
    <source>
        <dbReference type="EMBL" id="SMC09645.1"/>
    </source>
</evidence>
<dbReference type="InterPro" id="IPR003329">
    <property type="entry name" value="Cytidylyl_trans"/>
</dbReference>
<organism evidence="4 5">
    <name type="scientific">Nitratiruptor tergarcus DSM 16512</name>
    <dbReference type="NCBI Taxonomy" id="1069081"/>
    <lineage>
        <taxon>Bacteria</taxon>
        <taxon>Pseudomonadati</taxon>
        <taxon>Campylobacterota</taxon>
        <taxon>Epsilonproteobacteria</taxon>
        <taxon>Nautiliales</taxon>
        <taxon>Nitratiruptoraceae</taxon>
        <taxon>Nitratiruptor</taxon>
    </lineage>
</organism>
<keyword evidence="1 4" id="KW-0808">Transferase</keyword>
<dbReference type="GO" id="GO:0009103">
    <property type="term" value="P:lipopolysaccharide biosynthetic process"/>
    <property type="evidence" value="ECO:0007669"/>
    <property type="project" value="UniProtKB-KW"/>
</dbReference>
<dbReference type="Proteomes" id="UP000192602">
    <property type="component" value="Unassembled WGS sequence"/>
</dbReference>
<dbReference type="InterPro" id="IPR004528">
    <property type="entry name" value="KdsB"/>
</dbReference>
<sequence length="232" mass="26147">MIIIPARIASTRFPRKVLYEIDGLPMVIRTALQAKEVDDVVIATDSQEVIAVAKNHGFDAVLTSATHASGTDRINEAATILGVDQTEIILNVQADEPFIEPEVIKTLQELTQKHRDFENVMMCTLYKSEPYQAKDDPNRVKVVVDGAGYALYFSRSQIPYPRSSLKNIKIHLGLYGYTKKMLERFCALQQAPLEEIEKLEQLRALYHGYKIAIKEVKSQSIGIDTPEDLQKL</sequence>
<keyword evidence="2 4" id="KW-0548">Nucleotidyltransferase</keyword>
<name>A0A1W1WTX8_9BACT</name>
<gene>
    <name evidence="4" type="ORF">SAMN05660197_1466</name>
</gene>
<accession>A0A1W1WTX8</accession>
<keyword evidence="3" id="KW-0448">Lipopolysaccharide biosynthesis</keyword>
<dbReference type="NCBIfam" id="TIGR00466">
    <property type="entry name" value="kdsB"/>
    <property type="match status" value="1"/>
</dbReference>
<evidence type="ECO:0000256" key="2">
    <source>
        <dbReference type="ARBA" id="ARBA00022695"/>
    </source>
</evidence>
<protein>
    <submittedName>
        <fullName evidence="4">3-deoxy-manno-octulosonate cytidylyltransferase (CMP-KDO synthetase)</fullName>
    </submittedName>
</protein>
<dbReference type="Gene3D" id="3.90.550.10">
    <property type="entry name" value="Spore Coat Polysaccharide Biosynthesis Protein SpsA, Chain A"/>
    <property type="match status" value="1"/>
</dbReference>
<dbReference type="NCBIfam" id="NF003952">
    <property type="entry name" value="PRK05450.1-5"/>
    <property type="match status" value="1"/>
</dbReference>
<dbReference type="PANTHER" id="PTHR42866:SF2">
    <property type="entry name" value="3-DEOXY-MANNO-OCTULOSONATE CYTIDYLYLTRANSFERASE, MITOCHONDRIAL"/>
    <property type="match status" value="1"/>
</dbReference>
<evidence type="ECO:0000313" key="5">
    <source>
        <dbReference type="Proteomes" id="UP000192602"/>
    </source>
</evidence>
<dbReference type="STRING" id="1069081.SAMN05660197_1466"/>
<dbReference type="PANTHER" id="PTHR42866">
    <property type="entry name" value="3-DEOXY-MANNO-OCTULOSONATE CYTIDYLYLTRANSFERASE"/>
    <property type="match status" value="1"/>
</dbReference>
<dbReference type="GO" id="GO:0008690">
    <property type="term" value="F:3-deoxy-manno-octulosonate cytidylyltransferase activity"/>
    <property type="evidence" value="ECO:0007669"/>
    <property type="project" value="InterPro"/>
</dbReference>
<keyword evidence="5" id="KW-1185">Reference proteome</keyword>
<dbReference type="SUPFAM" id="SSF53448">
    <property type="entry name" value="Nucleotide-diphospho-sugar transferases"/>
    <property type="match status" value="1"/>
</dbReference>
<dbReference type="GO" id="GO:0005829">
    <property type="term" value="C:cytosol"/>
    <property type="evidence" value="ECO:0007669"/>
    <property type="project" value="TreeGrafter"/>
</dbReference>
<dbReference type="InterPro" id="IPR029044">
    <property type="entry name" value="Nucleotide-diphossugar_trans"/>
</dbReference>
<dbReference type="RefSeq" id="WP_084275861.1">
    <property type="nucleotide sequence ID" value="NZ_AP026671.1"/>
</dbReference>
<dbReference type="Pfam" id="PF02348">
    <property type="entry name" value="CTP_transf_3"/>
    <property type="match status" value="1"/>
</dbReference>
<dbReference type="AlphaFoldDB" id="A0A1W1WTX8"/>